<evidence type="ECO:0000313" key="3">
    <source>
        <dbReference type="Proteomes" id="UP000026739"/>
    </source>
</evidence>
<name>A0A059KVN3_9PSED</name>
<dbReference type="AlphaFoldDB" id="A0A059KVN3"/>
<feature type="compositionally biased region" description="Low complexity" evidence="1">
    <location>
        <begin position="1"/>
        <end position="11"/>
    </location>
</feature>
<feature type="region of interest" description="Disordered" evidence="1">
    <location>
        <begin position="115"/>
        <end position="165"/>
    </location>
</feature>
<reference evidence="2 3" key="1">
    <citation type="submission" date="2013-12" db="EMBL/GenBank/DDBJ databases">
        <authorList>
            <person name="Formusa P.A."/>
            <person name="Habash M."/>
            <person name="Lee H."/>
            <person name="Trevors J.T."/>
        </authorList>
    </citation>
    <scope>NUCLEOTIDE SEQUENCE [LARGE SCALE GENOMIC DNA]</scope>
    <source>
        <strain evidence="2 3">PD30</strain>
    </source>
</reference>
<organism evidence="2 3">
    <name type="scientific">Pseudomonas mandelii PD30</name>
    <dbReference type="NCBI Taxonomy" id="1419583"/>
    <lineage>
        <taxon>Bacteria</taxon>
        <taxon>Pseudomonadati</taxon>
        <taxon>Pseudomonadota</taxon>
        <taxon>Gammaproteobacteria</taxon>
        <taxon>Pseudomonadales</taxon>
        <taxon>Pseudomonadaceae</taxon>
        <taxon>Pseudomonas</taxon>
    </lineage>
</organism>
<sequence length="443" mass="48446">MTPIRSSQSSVPPIPSPGIETSSTSLHAAVVKRDSEAVARLRNEGLRANTLNVEGRSPLDALENMRDIDERSRSSLHMALLQSLNPTAPLGYTKPEALHGTAWGLEILQSGALKGGVNDPKGGTQSLEGKVFFSDRTPESTTDQTTRPDLRRKPRDYSAGEGLHPSNAYSRALQHRMAQVILHALDNGKTLSTSTASPSIEVANPKQPQIEGAAWLQRLLHASYIKNIGGRKFIGAPLDEHLDSLKLPGSLALKSGGQVNELRVEDLNRFYHQAASELQRSLEDGKAPYLGLLNKGGIVPLVFGFEKINNLSTHRIHYSSKIKQYSYQNTEHPLSGSSENGGKLKEVEVRSLADFATLCLGCAIKEVELPANLIVRIKGQNGEKAQYLDDQKIVMFRQKLLAQIAEQAGDEPLQTLSLHRLQAINSSIRANYLYASGHHALRD</sequence>
<feature type="region of interest" description="Disordered" evidence="1">
    <location>
        <begin position="1"/>
        <end position="26"/>
    </location>
</feature>
<dbReference type="RefSeq" id="WP_033060831.1">
    <property type="nucleotide sequence ID" value="NZ_AZQQ01000100.1"/>
</dbReference>
<dbReference type="Proteomes" id="UP000026739">
    <property type="component" value="Unassembled WGS sequence"/>
</dbReference>
<protein>
    <submittedName>
        <fullName evidence="2">Uncharacterized protein</fullName>
    </submittedName>
</protein>
<evidence type="ECO:0000313" key="2">
    <source>
        <dbReference type="EMBL" id="KDD66112.1"/>
    </source>
</evidence>
<dbReference type="EMBL" id="AZQQ01000100">
    <property type="protein sequence ID" value="KDD66112.1"/>
    <property type="molecule type" value="Genomic_DNA"/>
</dbReference>
<proteinExistence type="predicted"/>
<comment type="caution">
    <text evidence="2">The sequence shown here is derived from an EMBL/GenBank/DDBJ whole genome shotgun (WGS) entry which is preliminary data.</text>
</comment>
<accession>A0A059KVN3</accession>
<gene>
    <name evidence="2" type="ORF">V466_25360</name>
</gene>
<evidence type="ECO:0000256" key="1">
    <source>
        <dbReference type="SAM" id="MobiDB-lite"/>
    </source>
</evidence>
<feature type="compositionally biased region" description="Basic and acidic residues" evidence="1">
    <location>
        <begin position="146"/>
        <end position="158"/>
    </location>
</feature>